<feature type="chain" id="PRO_5035277717" description="DUF4159 domain-containing protein" evidence="1">
    <location>
        <begin position="23"/>
        <end position="1545"/>
    </location>
</feature>
<dbReference type="Proteomes" id="UP000662873">
    <property type="component" value="Chromosome"/>
</dbReference>
<dbReference type="EMBL" id="AP021858">
    <property type="protein sequence ID" value="BBO22677.1"/>
    <property type="molecule type" value="Genomic_DNA"/>
</dbReference>
<evidence type="ECO:0000313" key="2">
    <source>
        <dbReference type="EMBL" id="BBO22677.1"/>
    </source>
</evidence>
<gene>
    <name evidence="2" type="ORF">NPRO_02720</name>
</gene>
<reference evidence="2" key="1">
    <citation type="journal article" name="DNA Res.">
        <title>The physiological potential of anammox bacteria as revealed by their core genome structure.</title>
        <authorList>
            <person name="Okubo T."/>
            <person name="Toyoda A."/>
            <person name="Fukuhara K."/>
            <person name="Uchiyama I."/>
            <person name="Harigaya Y."/>
            <person name="Kuroiwa M."/>
            <person name="Suzuki T."/>
            <person name="Murakami Y."/>
            <person name="Suwa Y."/>
            <person name="Takami H."/>
        </authorList>
    </citation>
    <scope>NUCLEOTIDE SEQUENCE</scope>
    <source>
        <strain evidence="2">317325-2</strain>
    </source>
</reference>
<evidence type="ECO:0008006" key="4">
    <source>
        <dbReference type="Google" id="ProtNLM"/>
    </source>
</evidence>
<proteinExistence type="predicted"/>
<feature type="signal peptide" evidence="1">
    <location>
        <begin position="1"/>
        <end position="22"/>
    </location>
</feature>
<name>A0A809S293_9BACT</name>
<accession>A0A809S293</accession>
<evidence type="ECO:0000313" key="3">
    <source>
        <dbReference type="Proteomes" id="UP000662873"/>
    </source>
</evidence>
<sequence length="1545" mass="165619">MKLERFLVGLVVAGSLLGTASAQQNYAQRRVNINAGVVLIASQQISGFQANYAPYVWFNLDSNRNMKPPGWSFSNPLAPSVVTAEILSRWVAQNTARGSAIVPTLGAPLTKKDAAYWEIQLDSIGDEQLDSMDALCLPVRGVMSLNPTERERLRKFMEHGGLLWLDLSPTSVVDVINGAPLPFTLNTANLGSPFAYNLSHPLLSFPATISGENLVAVQATGALGLAGIDLASIGLGDIKQAQQTTEFDYLHLLPVASDEFGPYVSVGRVGDGYLVVTTRSVATTLNRTHRLLSNQFATGYLPNDLSVAETPVFDRTADAAAKFVANMVHLTSGYSQISRGSRKTGGGPIDLGAPLLQKFDAAFPLTQAVAESRPVAVYKGLVIVSSGDVIRAYDANPVRDLNGDGNSDDGVVDYLLGSPYDLVWSSTNLPGPVSPPTCADVPGAVAENQVAVVDASGRLLIFDAFPAAPAMGMAPVATVAPPSGFSAGGPPLAPTYHDGLYLVGDQATVGVNTVGRVWVADAFTATIVSTSADWAVGGAGVSNIPPLTGSPTVGYIPILDNSGGVDRTVYVPTKGTGFAGPAVNAGITSIWLGVKGEKPSSWSRVGNQLVVVTRASLQGLRIYVPSGPSHLGVKLSIIDGSGNPLDAAAMNDLLSGTLTEAGGILNFGLKGSAVLPVGMSIRLDYTLDWGTGIPAIQGQIIRGQLFLPDDNNHRRVILDNIALSPQGTIHVVAADPTNTSDPNGHDGGTYYAFKEDGRGSFRMINRFDLYPQHEIALNQAAAVTYAETIGDTDPVENLIPFPATKLAGLRFKGGPAVHGGFVYVTARAVKSIFIPCTVLMAFQAEPETPEILVEPINGSFSLVQPDLARSPRKNRPSTMSVLQSNQFTYEASNRTGKARIRIDNLMPMNRGAIVNALSRSQPVIIRRSGQPDLLVEPGLKASTWSPLSWYIVFHGYENDSPSLVTGNTVFFAGDSRLPSILAGDPFPWAPKGLLVGMDALISPNDPFLRPDVDTRSGRERNRPWQLQLWQIQTSPSFVANPDIRWPQTSGAQSFDDWRVRLFQTVLGNSQHAYGVVGGDGALFSWSELGIWGYTRADFLVADDGRLAKFDSSGNPLWNADATLLTGNALDSGAAGNIRPLVRPTRAYSVNAREMMVVDTGADRIVHLDISGRELRSLEGFRLDPSYVPDGYEANETLKLRQPRDVFVYSTYVASPPLLSNPRPLEFWVRYLIADAGNQRLIEIIDRYEVDPVTRQIWGVVVDGTGERALGILNWHSPSQFSGKEYNYVAVDSIYAARTGTPERFYAAAVGGRLPTNIDSGLDQPTTLGTRESASGNGGIVLFNDSGQVIEVINEVDVPQIGPNVFYDPVSGSFNSATIPTKRQKVGQIRSLTMRNVVDATLGPTLALVYTEASGVYEIVRSSAAPNAPWVVRWMLPREAYKYMRRVGTSPTASNPLDLHATYARRLDSGDVLIVNGYQGRTLGGQVFQGEVIQVNGDVDTTNNNAISGFGFLKTNLGFNSISVQFELPPIQGARGLVIPVFADRR</sequence>
<organism evidence="2 3">
    <name type="scientific">Candidatus Nitrosymbiomonas proteolyticus</name>
    <dbReference type="NCBI Taxonomy" id="2608984"/>
    <lineage>
        <taxon>Bacteria</taxon>
        <taxon>Bacillati</taxon>
        <taxon>Armatimonadota</taxon>
        <taxon>Armatimonadota incertae sedis</taxon>
        <taxon>Candidatus Nitrosymbiomonas</taxon>
    </lineage>
</organism>
<evidence type="ECO:0000256" key="1">
    <source>
        <dbReference type="SAM" id="SignalP"/>
    </source>
</evidence>
<protein>
    <recommendedName>
        <fullName evidence="4">DUF4159 domain-containing protein</fullName>
    </recommendedName>
</protein>
<keyword evidence="1" id="KW-0732">Signal</keyword>
<dbReference type="KEGG" id="npy:NPRO_02720"/>